<evidence type="ECO:0000259" key="10">
    <source>
        <dbReference type="PROSITE" id="PS50109"/>
    </source>
</evidence>
<dbReference type="EC" id="2.7.13.3" evidence="2"/>
<dbReference type="FunFam" id="1.10.287.130:FF:000040">
    <property type="entry name" value="PAS domain-containing sensor histidine kinase"/>
    <property type="match status" value="1"/>
</dbReference>
<keyword evidence="14" id="KW-1185">Reference proteome</keyword>
<dbReference type="PANTHER" id="PTHR43065">
    <property type="entry name" value="SENSOR HISTIDINE KINASE"/>
    <property type="match status" value="1"/>
</dbReference>
<dbReference type="SUPFAM" id="SSF55874">
    <property type="entry name" value="ATPase domain of HSP90 chaperone/DNA topoisomerase II/histidine kinase"/>
    <property type="match status" value="1"/>
</dbReference>
<evidence type="ECO:0000313" key="14">
    <source>
        <dbReference type="Proteomes" id="UP000192940"/>
    </source>
</evidence>
<dbReference type="InterPro" id="IPR004358">
    <property type="entry name" value="Sig_transdc_His_kin-like_C"/>
</dbReference>
<dbReference type="InterPro" id="IPR036890">
    <property type="entry name" value="HATPase_C_sf"/>
</dbReference>
<evidence type="ECO:0000259" key="11">
    <source>
        <dbReference type="PROSITE" id="PS50112"/>
    </source>
</evidence>
<organism evidence="13 14">
    <name type="scientific">Paenibacillus uliginis N3/975</name>
    <dbReference type="NCBI Taxonomy" id="1313296"/>
    <lineage>
        <taxon>Bacteria</taxon>
        <taxon>Bacillati</taxon>
        <taxon>Bacillota</taxon>
        <taxon>Bacilli</taxon>
        <taxon>Bacillales</taxon>
        <taxon>Paenibacillaceae</taxon>
        <taxon>Paenibacillus</taxon>
    </lineage>
</organism>
<dbReference type="Gene3D" id="3.30.565.10">
    <property type="entry name" value="Histidine kinase-like ATPase, C-terminal domain"/>
    <property type="match status" value="1"/>
</dbReference>
<feature type="domain" description="Histidine kinase" evidence="10">
    <location>
        <begin position="151"/>
        <end position="356"/>
    </location>
</feature>
<dbReference type="STRING" id="1313296.SAMN05661091_0634"/>
<dbReference type="SUPFAM" id="SSF55785">
    <property type="entry name" value="PYP-like sensor domain (PAS domain)"/>
    <property type="match status" value="1"/>
</dbReference>
<dbReference type="GO" id="GO:0000155">
    <property type="term" value="F:phosphorelay sensor kinase activity"/>
    <property type="evidence" value="ECO:0007669"/>
    <property type="project" value="InterPro"/>
</dbReference>
<keyword evidence="8" id="KW-0749">Sporulation</keyword>
<keyword evidence="3" id="KW-0597">Phosphoprotein</keyword>
<dbReference type="SMART" id="SM00091">
    <property type="entry name" value="PAS"/>
    <property type="match status" value="1"/>
</dbReference>
<evidence type="ECO:0000256" key="8">
    <source>
        <dbReference type="ARBA" id="ARBA00022969"/>
    </source>
</evidence>
<dbReference type="Gene3D" id="3.30.450.20">
    <property type="entry name" value="PAS domain"/>
    <property type="match status" value="1"/>
</dbReference>
<protein>
    <recommendedName>
        <fullName evidence="2">histidine kinase</fullName>
        <ecNumber evidence="2">2.7.13.3</ecNumber>
    </recommendedName>
</protein>
<evidence type="ECO:0000256" key="3">
    <source>
        <dbReference type="ARBA" id="ARBA00022553"/>
    </source>
</evidence>
<evidence type="ECO:0000256" key="5">
    <source>
        <dbReference type="ARBA" id="ARBA00022741"/>
    </source>
</evidence>
<dbReference type="Proteomes" id="UP000192940">
    <property type="component" value="Chromosome I"/>
</dbReference>
<dbReference type="Pfam" id="PF08447">
    <property type="entry name" value="PAS_3"/>
    <property type="match status" value="1"/>
</dbReference>
<dbReference type="InterPro" id="IPR000700">
    <property type="entry name" value="PAS-assoc_C"/>
</dbReference>
<dbReference type="InterPro" id="IPR003661">
    <property type="entry name" value="HisK_dim/P_dom"/>
</dbReference>
<dbReference type="CDD" id="cd00082">
    <property type="entry name" value="HisKA"/>
    <property type="match status" value="1"/>
</dbReference>
<dbReference type="NCBIfam" id="TIGR00229">
    <property type="entry name" value="sensory_box"/>
    <property type="match status" value="1"/>
</dbReference>
<dbReference type="PRINTS" id="PR00344">
    <property type="entry name" value="BCTRLSENSOR"/>
</dbReference>
<dbReference type="Pfam" id="PF02518">
    <property type="entry name" value="HATPase_c"/>
    <property type="match status" value="1"/>
</dbReference>
<dbReference type="GO" id="GO:0005524">
    <property type="term" value="F:ATP binding"/>
    <property type="evidence" value="ECO:0007669"/>
    <property type="project" value="UniProtKB-KW"/>
</dbReference>
<dbReference type="PROSITE" id="PS50113">
    <property type="entry name" value="PAC"/>
    <property type="match status" value="1"/>
</dbReference>
<evidence type="ECO:0000256" key="1">
    <source>
        <dbReference type="ARBA" id="ARBA00000085"/>
    </source>
</evidence>
<dbReference type="InterPro" id="IPR005467">
    <property type="entry name" value="His_kinase_dom"/>
</dbReference>
<reference evidence="13 14" key="1">
    <citation type="submission" date="2017-04" db="EMBL/GenBank/DDBJ databases">
        <authorList>
            <person name="Afonso C.L."/>
            <person name="Miller P.J."/>
            <person name="Scott M.A."/>
            <person name="Spackman E."/>
            <person name="Goraichik I."/>
            <person name="Dimitrov K.M."/>
            <person name="Suarez D.L."/>
            <person name="Swayne D.E."/>
        </authorList>
    </citation>
    <scope>NUCLEOTIDE SEQUENCE [LARGE SCALE GENOMIC DNA]</scope>
    <source>
        <strain evidence="13 14">N3/975</strain>
    </source>
</reference>
<evidence type="ECO:0000256" key="4">
    <source>
        <dbReference type="ARBA" id="ARBA00022679"/>
    </source>
</evidence>
<evidence type="ECO:0000256" key="9">
    <source>
        <dbReference type="ARBA" id="ARBA00023012"/>
    </source>
</evidence>
<evidence type="ECO:0000259" key="12">
    <source>
        <dbReference type="PROSITE" id="PS50113"/>
    </source>
</evidence>
<evidence type="ECO:0000256" key="6">
    <source>
        <dbReference type="ARBA" id="ARBA00022777"/>
    </source>
</evidence>
<name>A0A1X7GI41_9BACL</name>
<dbReference type="PANTHER" id="PTHR43065:SF34">
    <property type="entry name" value="SPORULATION KINASE A"/>
    <property type="match status" value="1"/>
</dbReference>
<dbReference type="InterPro" id="IPR035965">
    <property type="entry name" value="PAS-like_dom_sf"/>
</dbReference>
<dbReference type="PROSITE" id="PS50112">
    <property type="entry name" value="PAS"/>
    <property type="match status" value="1"/>
</dbReference>
<accession>A0A1X7GI41</accession>
<dbReference type="GO" id="GO:0030435">
    <property type="term" value="P:sporulation resulting in formation of a cellular spore"/>
    <property type="evidence" value="ECO:0007669"/>
    <property type="project" value="UniProtKB-KW"/>
</dbReference>
<dbReference type="RefSeq" id="WP_208920062.1">
    <property type="nucleotide sequence ID" value="NZ_LT840184.1"/>
</dbReference>
<dbReference type="SMART" id="SM00086">
    <property type="entry name" value="PAC"/>
    <property type="match status" value="1"/>
</dbReference>
<dbReference type="CDD" id="cd00130">
    <property type="entry name" value="PAS"/>
    <property type="match status" value="1"/>
</dbReference>
<dbReference type="SMART" id="SM00388">
    <property type="entry name" value="HisKA"/>
    <property type="match status" value="1"/>
</dbReference>
<evidence type="ECO:0000313" key="13">
    <source>
        <dbReference type="EMBL" id="SMF70162.1"/>
    </source>
</evidence>
<comment type="catalytic activity">
    <reaction evidence="1">
        <text>ATP + protein L-histidine = ADP + protein N-phospho-L-histidine.</text>
        <dbReference type="EC" id="2.7.13.3"/>
    </reaction>
</comment>
<feature type="domain" description="PAS" evidence="11">
    <location>
        <begin position="8"/>
        <end position="78"/>
    </location>
</feature>
<dbReference type="InterPro" id="IPR000014">
    <property type="entry name" value="PAS"/>
</dbReference>
<dbReference type="InterPro" id="IPR036097">
    <property type="entry name" value="HisK_dim/P_sf"/>
</dbReference>
<keyword evidence="9" id="KW-0902">Two-component regulatory system</keyword>
<dbReference type="SUPFAM" id="SSF47384">
    <property type="entry name" value="Homodimeric domain of signal transducing histidine kinase"/>
    <property type="match status" value="1"/>
</dbReference>
<dbReference type="EMBL" id="LT840184">
    <property type="protein sequence ID" value="SMF70162.1"/>
    <property type="molecule type" value="Genomic_DNA"/>
</dbReference>
<proteinExistence type="predicted"/>
<dbReference type="PROSITE" id="PS50109">
    <property type="entry name" value="HIS_KIN"/>
    <property type="match status" value="1"/>
</dbReference>
<keyword evidence="6" id="KW-0418">Kinase</keyword>
<dbReference type="InterPro" id="IPR003594">
    <property type="entry name" value="HATPase_dom"/>
</dbReference>
<feature type="domain" description="PAC" evidence="12">
    <location>
        <begin position="82"/>
        <end position="134"/>
    </location>
</feature>
<dbReference type="Gene3D" id="1.10.287.130">
    <property type="match status" value="1"/>
</dbReference>
<dbReference type="AlphaFoldDB" id="A0A1X7GI41"/>
<dbReference type="SMART" id="SM00387">
    <property type="entry name" value="HATPase_c"/>
    <property type="match status" value="1"/>
</dbReference>
<dbReference type="Pfam" id="PF00512">
    <property type="entry name" value="HisKA"/>
    <property type="match status" value="1"/>
</dbReference>
<keyword evidence="7" id="KW-0067">ATP-binding</keyword>
<sequence>MINGKSLCSDLMIQAIERAPIGTAFLNSEGYIINVNPFACLLVGCEADELMNRSIHDWIHPDDASLVHSRLAELLKGDQHTNQVELRMLHKLGHMLWVSSTLSAVKDDEGRIFGFVVHLIDLTAQKRAYHYAEEVMIQSDKLSMAGQLAAGIAHEIRNPMTSIKGFVQLMRSGSGSKEEYFDIISSEIERIELILGELLLLAKPQGIKYGQKDIRLLLEQVITLLNTQAILNNVEIITRFGTEAAYVKCDENQMKQVFINFIKNAVESMPGGGKLTIHIECDSVDQLVIFFVDEGCGIPESILSRLGEPFYTTKEKGTGLGFMISKKMIEDHCGQVVVFSKPNEGTTIKVTLPLAHTAND</sequence>
<keyword evidence="4" id="KW-0808">Transferase</keyword>
<evidence type="ECO:0000256" key="2">
    <source>
        <dbReference type="ARBA" id="ARBA00012438"/>
    </source>
</evidence>
<gene>
    <name evidence="13" type="ORF">SAMN05661091_0634</name>
</gene>
<dbReference type="InterPro" id="IPR001610">
    <property type="entry name" value="PAC"/>
</dbReference>
<keyword evidence="5" id="KW-0547">Nucleotide-binding</keyword>
<dbReference type="InterPro" id="IPR013655">
    <property type="entry name" value="PAS_fold_3"/>
</dbReference>
<evidence type="ECO:0000256" key="7">
    <source>
        <dbReference type="ARBA" id="ARBA00022840"/>
    </source>
</evidence>